<dbReference type="EMBL" id="CAOQHR010000001">
    <property type="protein sequence ID" value="CAI6270475.1"/>
    <property type="molecule type" value="Genomic_DNA"/>
</dbReference>
<dbReference type="Proteomes" id="UP001152607">
    <property type="component" value="Unassembled WGS sequence"/>
</dbReference>
<feature type="region of interest" description="Disordered" evidence="1">
    <location>
        <begin position="140"/>
        <end position="176"/>
    </location>
</feature>
<evidence type="ECO:0000313" key="2">
    <source>
        <dbReference type="EMBL" id="CAI6270475.1"/>
    </source>
</evidence>
<gene>
    <name evidence="2" type="ORF">PDIGIT_LOCUS1704</name>
</gene>
<name>A0A9W4XEE2_9PLEO</name>
<comment type="caution">
    <text evidence="2">The sequence shown here is derived from an EMBL/GenBank/DDBJ whole genome shotgun (WGS) entry which is preliminary data.</text>
</comment>
<evidence type="ECO:0000313" key="3">
    <source>
        <dbReference type="Proteomes" id="UP001152607"/>
    </source>
</evidence>
<dbReference type="AlphaFoldDB" id="A0A9W4XEE2"/>
<sequence length="176" mass="19401">MANDTIKEILKIRDATYLKIYEEMEAALAAAGVLGRPIRSNSDKGKAARIAQSVAKANPDVFNSDKTSSCLMEIARRCNRNFTRAMKRKQRYYATANTRKGTSCPGHLPGEDVLDVRCLSTCGDKKDFEPWVTQKAAMPALCPAPTHSRLRAGPEKEIADAQQQQKAKGSEKDGDR</sequence>
<reference evidence="2" key="1">
    <citation type="submission" date="2023-01" db="EMBL/GenBank/DDBJ databases">
        <authorList>
            <person name="Van Ghelder C."/>
            <person name="Rancurel C."/>
        </authorList>
    </citation>
    <scope>NUCLEOTIDE SEQUENCE</scope>
    <source>
        <strain evidence="2">CNCM I-4278</strain>
    </source>
</reference>
<evidence type="ECO:0000256" key="1">
    <source>
        <dbReference type="SAM" id="MobiDB-lite"/>
    </source>
</evidence>
<proteinExistence type="predicted"/>
<keyword evidence="3" id="KW-1185">Reference proteome</keyword>
<accession>A0A9W4XEE2</accession>
<organism evidence="2 3">
    <name type="scientific">Periconia digitata</name>
    <dbReference type="NCBI Taxonomy" id="1303443"/>
    <lineage>
        <taxon>Eukaryota</taxon>
        <taxon>Fungi</taxon>
        <taxon>Dikarya</taxon>
        <taxon>Ascomycota</taxon>
        <taxon>Pezizomycotina</taxon>
        <taxon>Dothideomycetes</taxon>
        <taxon>Pleosporomycetidae</taxon>
        <taxon>Pleosporales</taxon>
        <taxon>Massarineae</taxon>
        <taxon>Periconiaceae</taxon>
        <taxon>Periconia</taxon>
    </lineage>
</organism>
<protein>
    <submittedName>
        <fullName evidence="2">Uncharacterized protein</fullName>
    </submittedName>
</protein>